<dbReference type="Proteomes" id="UP000681290">
    <property type="component" value="Unassembled WGS sequence"/>
</dbReference>
<dbReference type="Pfam" id="PF03413">
    <property type="entry name" value="PepSY"/>
    <property type="match status" value="1"/>
</dbReference>
<organism evidence="2 3">
    <name type="scientific">Paenibacillus woosongensis</name>
    <dbReference type="NCBI Taxonomy" id="307580"/>
    <lineage>
        <taxon>Bacteria</taxon>
        <taxon>Bacillati</taxon>
        <taxon>Bacillota</taxon>
        <taxon>Bacilli</taxon>
        <taxon>Bacillales</taxon>
        <taxon>Paenibacillaceae</taxon>
        <taxon>Paenibacillus</taxon>
    </lineage>
</organism>
<dbReference type="InterPro" id="IPR025711">
    <property type="entry name" value="PepSY"/>
</dbReference>
<feature type="domain" description="PepSY" evidence="1">
    <location>
        <begin position="94"/>
        <end position="151"/>
    </location>
</feature>
<proteinExistence type="predicted"/>
<evidence type="ECO:0000313" key="2">
    <source>
        <dbReference type="EMBL" id="GIP56683.1"/>
    </source>
</evidence>
<sequence length="155" mass="17187">MALACFQFGNVLSLASPVSADEARKLVQEKYNGNIVNVTQRDNKYEITLELDTGTYVLEVNRTTGGIENLTRTSQNHLPNSNEETGAPNKDQILTKEDAARIALQKVNGTVDDIDLEQSDGLTYFLVEVEREHTKDAIVQINAISGEVMSITWED</sequence>
<gene>
    <name evidence="2" type="ORF">J15TS10_04970</name>
</gene>
<comment type="caution">
    <text evidence="2">The sequence shown here is derived from an EMBL/GenBank/DDBJ whole genome shotgun (WGS) entry which is preliminary data.</text>
</comment>
<dbReference type="EMBL" id="BOSM01000001">
    <property type="protein sequence ID" value="GIP56683.1"/>
    <property type="molecule type" value="Genomic_DNA"/>
</dbReference>
<reference evidence="2 3" key="1">
    <citation type="submission" date="2021-03" db="EMBL/GenBank/DDBJ databases">
        <title>Antimicrobial resistance genes in bacteria isolated from Japanese honey, and their potential for conferring macrolide and lincosamide resistance in the American foulbrood pathogen Paenibacillus larvae.</title>
        <authorList>
            <person name="Okamoto M."/>
            <person name="Kumagai M."/>
            <person name="Kanamori H."/>
            <person name="Takamatsu D."/>
        </authorList>
    </citation>
    <scope>NUCLEOTIDE SEQUENCE [LARGE SCALE GENOMIC DNA]</scope>
    <source>
        <strain evidence="2 3">J15TS10</strain>
    </source>
</reference>
<evidence type="ECO:0000313" key="3">
    <source>
        <dbReference type="Proteomes" id="UP000681290"/>
    </source>
</evidence>
<keyword evidence="3" id="KW-1185">Reference proteome</keyword>
<evidence type="ECO:0000259" key="1">
    <source>
        <dbReference type="Pfam" id="PF03413"/>
    </source>
</evidence>
<accession>A0ABQ4ML28</accession>
<protein>
    <recommendedName>
        <fullName evidence="1">PepSY domain-containing protein</fullName>
    </recommendedName>
</protein>
<name>A0ABQ4ML28_9BACL</name>
<dbReference type="Gene3D" id="3.10.450.40">
    <property type="match status" value="1"/>
</dbReference>